<dbReference type="GO" id="GO:0016787">
    <property type="term" value="F:hydrolase activity"/>
    <property type="evidence" value="ECO:0007669"/>
    <property type="project" value="UniProtKB-KW"/>
</dbReference>
<dbReference type="PANTHER" id="PTHR46825:SF15">
    <property type="entry name" value="BETA-LACTAMASE-RELATED DOMAIN-CONTAINING PROTEIN"/>
    <property type="match status" value="1"/>
</dbReference>
<dbReference type="PANTHER" id="PTHR46825">
    <property type="entry name" value="D-ALANYL-D-ALANINE-CARBOXYPEPTIDASE/ENDOPEPTIDASE AMPH"/>
    <property type="match status" value="1"/>
</dbReference>
<accession>A0A7C5QUY8</accession>
<sequence length="458" mass="50597">MGFKQYFKAGLVAGNLLLAAAASAQAQQPVRAPAQSLPVLADAIKKTSDDAIAAFHTPGLAVGVVQNGKVVFSGGFGTRNMERGQPVDNETLFRIASTTKAFTSAALAILVDDGVLDWDDKVIDTLPEFRMADPWVTREFTIRDLLTHRSGLGLGAGDLMLWPEPSGFSRQEIIHNLRYLKPVSSFRSKYAYDNLLYIVAGEVVARASGTTWENFVQTKILDPLEMPCFAGEIKKADLKNVAIPYGFTDEKLTPVTRNKISGRITASQAAGGLVCNAKGMTIWMQTMLSGGVGPNGKRIFSKKQRDEMWKSQTILRVSSSEREYDNTHFKTYALGWRKDDVHGYEVISHTGTLSGFQAYVSLVPELDLGIVVLNNGSNYGARTSVMQSLLKAFMGQPKQDWVKIYKDRQERAAARKKPDASNDNWKGSGRVLRPLEDYMGTYRDNWFGKIDIYKAGNQ</sequence>
<dbReference type="AlphaFoldDB" id="A0A7C5QUY8"/>
<proteinExistence type="predicted"/>
<reference evidence="3" key="1">
    <citation type="journal article" date="2020" name="mSystems">
        <title>Genome- and Community-Level Interaction Insights into Carbon Utilization and Element Cycling Functions of Hydrothermarchaeota in Hydrothermal Sediment.</title>
        <authorList>
            <person name="Zhou Z."/>
            <person name="Liu Y."/>
            <person name="Xu W."/>
            <person name="Pan J."/>
            <person name="Luo Z.H."/>
            <person name="Li M."/>
        </authorList>
    </citation>
    <scope>NUCLEOTIDE SEQUENCE [LARGE SCALE GENOMIC DNA]</scope>
    <source>
        <strain evidence="3">HyVt-485</strain>
    </source>
</reference>
<keyword evidence="3" id="KW-0378">Hydrolase</keyword>
<dbReference type="EMBL" id="DRMJ01000003">
    <property type="protein sequence ID" value="HHL41982.1"/>
    <property type="molecule type" value="Genomic_DNA"/>
</dbReference>
<gene>
    <name evidence="3" type="ORF">ENJ42_00040</name>
</gene>
<organism evidence="3">
    <name type="scientific">Hellea balneolensis</name>
    <dbReference type="NCBI Taxonomy" id="287478"/>
    <lineage>
        <taxon>Bacteria</taxon>
        <taxon>Pseudomonadati</taxon>
        <taxon>Pseudomonadota</taxon>
        <taxon>Alphaproteobacteria</taxon>
        <taxon>Maricaulales</taxon>
        <taxon>Robiginitomaculaceae</taxon>
        <taxon>Hellea</taxon>
    </lineage>
</organism>
<evidence type="ECO:0000313" key="3">
    <source>
        <dbReference type="EMBL" id="HHL41982.1"/>
    </source>
</evidence>
<feature type="chain" id="PRO_5028257970" evidence="1">
    <location>
        <begin position="27"/>
        <end position="458"/>
    </location>
</feature>
<feature type="non-terminal residue" evidence="3">
    <location>
        <position position="458"/>
    </location>
</feature>
<protein>
    <submittedName>
        <fullName evidence="3">Serine hydrolase</fullName>
    </submittedName>
</protein>
<comment type="caution">
    <text evidence="3">The sequence shown here is derived from an EMBL/GenBank/DDBJ whole genome shotgun (WGS) entry which is preliminary data.</text>
</comment>
<evidence type="ECO:0000259" key="2">
    <source>
        <dbReference type="Pfam" id="PF00144"/>
    </source>
</evidence>
<dbReference type="InterPro" id="IPR012338">
    <property type="entry name" value="Beta-lactam/transpept-like"/>
</dbReference>
<feature type="signal peptide" evidence="1">
    <location>
        <begin position="1"/>
        <end position="26"/>
    </location>
</feature>
<dbReference type="Gene3D" id="3.40.710.10">
    <property type="entry name" value="DD-peptidase/beta-lactamase superfamily"/>
    <property type="match status" value="1"/>
</dbReference>
<feature type="domain" description="Beta-lactamase-related" evidence="2">
    <location>
        <begin position="52"/>
        <end position="378"/>
    </location>
</feature>
<dbReference type="InterPro" id="IPR001466">
    <property type="entry name" value="Beta-lactam-related"/>
</dbReference>
<keyword evidence="1" id="KW-0732">Signal</keyword>
<dbReference type="Proteomes" id="UP000885830">
    <property type="component" value="Unassembled WGS sequence"/>
</dbReference>
<dbReference type="Pfam" id="PF00144">
    <property type="entry name" value="Beta-lactamase"/>
    <property type="match status" value="1"/>
</dbReference>
<dbReference type="InterPro" id="IPR050491">
    <property type="entry name" value="AmpC-like"/>
</dbReference>
<dbReference type="SUPFAM" id="SSF56601">
    <property type="entry name" value="beta-lactamase/transpeptidase-like"/>
    <property type="match status" value="1"/>
</dbReference>
<name>A0A7C5QUY8_9PROT</name>
<evidence type="ECO:0000256" key="1">
    <source>
        <dbReference type="SAM" id="SignalP"/>
    </source>
</evidence>